<dbReference type="EMBL" id="LR798196">
    <property type="protein sequence ID" value="CAB5144462.1"/>
    <property type="molecule type" value="Genomic_DNA"/>
</dbReference>
<name>A0A6J7W8U5_9CAUD</name>
<evidence type="ECO:0000313" key="2">
    <source>
        <dbReference type="EMBL" id="CAB5144462.1"/>
    </source>
</evidence>
<keyword evidence="1" id="KW-0472">Membrane</keyword>
<sequence>MNCCNHNCNQGRDCPVRQACELPITMDEPPVTFARVIFWVRNALAGVGIAACIIGIGFWSAR</sequence>
<protein>
    <submittedName>
        <fullName evidence="2">Uncharacterized protein</fullName>
    </submittedName>
</protein>
<accession>A0A6J7W8U5</accession>
<keyword evidence="1" id="KW-1133">Transmembrane helix</keyword>
<evidence type="ECO:0000256" key="1">
    <source>
        <dbReference type="SAM" id="Phobius"/>
    </source>
</evidence>
<keyword evidence="1" id="KW-0812">Transmembrane</keyword>
<proteinExistence type="predicted"/>
<reference evidence="2" key="1">
    <citation type="submission" date="2020-05" db="EMBL/GenBank/DDBJ databases">
        <authorList>
            <person name="Chiriac C."/>
            <person name="Salcher M."/>
            <person name="Ghai R."/>
            <person name="Kavagutti S V."/>
        </authorList>
    </citation>
    <scope>NUCLEOTIDE SEQUENCE</scope>
</reference>
<feature type="transmembrane region" description="Helical" evidence="1">
    <location>
        <begin position="36"/>
        <end position="59"/>
    </location>
</feature>
<organism evidence="2">
    <name type="scientific">uncultured Caudovirales phage</name>
    <dbReference type="NCBI Taxonomy" id="2100421"/>
    <lineage>
        <taxon>Viruses</taxon>
        <taxon>Duplodnaviria</taxon>
        <taxon>Heunggongvirae</taxon>
        <taxon>Uroviricota</taxon>
        <taxon>Caudoviricetes</taxon>
        <taxon>Peduoviridae</taxon>
        <taxon>Maltschvirus</taxon>
        <taxon>Maltschvirus maltsch</taxon>
    </lineage>
</organism>
<gene>
    <name evidence="2" type="ORF">UFOVP147_14</name>
</gene>